<evidence type="ECO:0000256" key="3">
    <source>
        <dbReference type="ARBA" id="ARBA00023163"/>
    </source>
</evidence>
<protein>
    <recommendedName>
        <fullName evidence="4">Tetracycline repressor TetR C-terminal domain-containing protein</fullName>
    </recommendedName>
</protein>
<dbReference type="SUPFAM" id="SSF48498">
    <property type="entry name" value="Tetracyclin repressor-like, C-terminal domain"/>
    <property type="match status" value="1"/>
</dbReference>
<gene>
    <name evidence="5" type="ORF">GCM10009786_08040</name>
</gene>
<organism evidence="5 6">
    <name type="scientific">Leucobacter alluvii</name>
    <dbReference type="NCBI Taxonomy" id="340321"/>
    <lineage>
        <taxon>Bacteria</taxon>
        <taxon>Bacillati</taxon>
        <taxon>Actinomycetota</taxon>
        <taxon>Actinomycetes</taxon>
        <taxon>Micrococcales</taxon>
        <taxon>Microbacteriaceae</taxon>
        <taxon>Leucobacter</taxon>
    </lineage>
</organism>
<comment type="caution">
    <text evidence="5">The sequence shown here is derived from an EMBL/GenBank/DDBJ whole genome shotgun (WGS) entry which is preliminary data.</text>
</comment>
<dbReference type="Proteomes" id="UP001501084">
    <property type="component" value="Unassembled WGS sequence"/>
</dbReference>
<keyword evidence="3" id="KW-0804">Transcription</keyword>
<evidence type="ECO:0000256" key="1">
    <source>
        <dbReference type="ARBA" id="ARBA00023015"/>
    </source>
</evidence>
<evidence type="ECO:0000256" key="2">
    <source>
        <dbReference type="ARBA" id="ARBA00023125"/>
    </source>
</evidence>
<sequence length="215" mass="23293">MHRHCAATGEGDVARPTTARLSREIIGRAAIELAESGRELQLVPLAKRLGVSVSSLYHHVDGRDGVIRAMREVLVPRYLVDVPAGSGWEQRIRLEVECTWRMYADHPRVLQYMVTSVIDEPDVMRFYNALADALAEAGLPAGELLTTIEVIDAFTFGAALDTLSPDSILDAASAGEVLSGLLAKHPAGAERNRRLFDRGLDLLLAGIAARVGASR</sequence>
<feature type="domain" description="Tetracycline repressor TetR C-terminal" evidence="4">
    <location>
        <begin position="87"/>
        <end position="210"/>
    </location>
</feature>
<name>A0ABP5MUL6_9MICO</name>
<keyword evidence="1" id="KW-0805">Transcription regulation</keyword>
<evidence type="ECO:0000259" key="4">
    <source>
        <dbReference type="Pfam" id="PF02909"/>
    </source>
</evidence>
<proteinExistence type="predicted"/>
<reference evidence="6" key="1">
    <citation type="journal article" date="2019" name="Int. J. Syst. Evol. Microbiol.">
        <title>The Global Catalogue of Microorganisms (GCM) 10K type strain sequencing project: providing services to taxonomists for standard genome sequencing and annotation.</title>
        <authorList>
            <consortium name="The Broad Institute Genomics Platform"/>
            <consortium name="The Broad Institute Genome Sequencing Center for Infectious Disease"/>
            <person name="Wu L."/>
            <person name="Ma J."/>
        </authorList>
    </citation>
    <scope>NUCLEOTIDE SEQUENCE [LARGE SCALE GENOMIC DNA]</scope>
    <source>
        <strain evidence="6">JCM 14919</strain>
    </source>
</reference>
<keyword evidence="6" id="KW-1185">Reference proteome</keyword>
<dbReference type="Gene3D" id="1.10.357.10">
    <property type="entry name" value="Tetracycline Repressor, domain 2"/>
    <property type="match status" value="1"/>
</dbReference>
<dbReference type="InterPro" id="IPR009057">
    <property type="entry name" value="Homeodomain-like_sf"/>
</dbReference>
<dbReference type="SUPFAM" id="SSF46689">
    <property type="entry name" value="Homeodomain-like"/>
    <property type="match status" value="1"/>
</dbReference>
<dbReference type="PANTHER" id="PTHR30055">
    <property type="entry name" value="HTH-TYPE TRANSCRIPTIONAL REGULATOR RUTR"/>
    <property type="match status" value="1"/>
</dbReference>
<accession>A0ABP5MUL6</accession>
<dbReference type="InterPro" id="IPR004111">
    <property type="entry name" value="Repressor_TetR_C"/>
</dbReference>
<dbReference type="Pfam" id="PF02909">
    <property type="entry name" value="TetR_C_1"/>
    <property type="match status" value="1"/>
</dbReference>
<dbReference type="InterPro" id="IPR050109">
    <property type="entry name" value="HTH-type_TetR-like_transc_reg"/>
</dbReference>
<dbReference type="EMBL" id="BAAAOP010000004">
    <property type="protein sequence ID" value="GAA2186614.1"/>
    <property type="molecule type" value="Genomic_DNA"/>
</dbReference>
<dbReference type="PANTHER" id="PTHR30055:SF207">
    <property type="entry name" value="HTH-TYPE TRANSCRIPTIONAL REPRESSOR FATR"/>
    <property type="match status" value="1"/>
</dbReference>
<evidence type="ECO:0000313" key="5">
    <source>
        <dbReference type="EMBL" id="GAA2186614.1"/>
    </source>
</evidence>
<keyword evidence="2" id="KW-0238">DNA-binding</keyword>
<evidence type="ECO:0000313" key="6">
    <source>
        <dbReference type="Proteomes" id="UP001501084"/>
    </source>
</evidence>
<dbReference type="InterPro" id="IPR036271">
    <property type="entry name" value="Tet_transcr_reg_TetR-rel_C_sf"/>
</dbReference>